<sequence>MQIFETLYDVVQDMVSTLEIEELLKRVLDNAIQGANAERGFILIKEGDDFSLRIARNIDRKDIETELSKTVVKEIIDGKKPVLTFDATLDPRFKNAPSIAMSDVRSICAVPLLLGENIVGVIYVDSSRGKGLFTSDTLKFLVLFSNLASIAFKNAKNYSSLKEEHKILKRRAGFGEIVGESPPMQRVFNLIEKAAGSHANLPSRGGHS</sequence>
<dbReference type="Gene3D" id="3.30.450.40">
    <property type="match status" value="1"/>
</dbReference>
<name>A0A235BZB0_UNCW3</name>
<evidence type="ECO:0000313" key="2">
    <source>
        <dbReference type="EMBL" id="OYD17621.1"/>
    </source>
</evidence>
<dbReference type="SMART" id="SM00065">
    <property type="entry name" value="GAF"/>
    <property type="match status" value="1"/>
</dbReference>
<accession>A0A235BZB0</accession>
<organism evidence="2 3">
    <name type="scientific">candidate division WOR-3 bacterium JGI_Cruoil_03_44_89</name>
    <dbReference type="NCBI Taxonomy" id="1973748"/>
    <lineage>
        <taxon>Bacteria</taxon>
        <taxon>Bacteria division WOR-3</taxon>
    </lineage>
</organism>
<dbReference type="SUPFAM" id="SSF55781">
    <property type="entry name" value="GAF domain-like"/>
    <property type="match status" value="1"/>
</dbReference>
<gene>
    <name evidence="2" type="ORF">CH333_00390</name>
</gene>
<dbReference type="Pfam" id="PF13185">
    <property type="entry name" value="GAF_2"/>
    <property type="match status" value="1"/>
</dbReference>
<dbReference type="Proteomes" id="UP000215215">
    <property type="component" value="Unassembled WGS sequence"/>
</dbReference>
<proteinExistence type="predicted"/>
<dbReference type="EMBL" id="NOZQ01000003">
    <property type="protein sequence ID" value="OYD17621.1"/>
    <property type="molecule type" value="Genomic_DNA"/>
</dbReference>
<protein>
    <recommendedName>
        <fullName evidence="1">GAF domain-containing protein</fullName>
    </recommendedName>
</protein>
<evidence type="ECO:0000313" key="3">
    <source>
        <dbReference type="Proteomes" id="UP000215215"/>
    </source>
</evidence>
<reference evidence="2 3" key="1">
    <citation type="submission" date="2017-07" db="EMBL/GenBank/DDBJ databases">
        <title>Recovery of genomes from metagenomes via a dereplication, aggregation, and scoring strategy.</title>
        <authorList>
            <person name="Sieber C.M."/>
            <person name="Probst A.J."/>
            <person name="Sharrar A."/>
            <person name="Thomas B.C."/>
            <person name="Hess M."/>
            <person name="Tringe S.G."/>
            <person name="Banfield J.F."/>
        </authorList>
    </citation>
    <scope>NUCLEOTIDE SEQUENCE [LARGE SCALE GENOMIC DNA]</scope>
    <source>
        <strain evidence="2">JGI_Cruoil_03_44_89</strain>
    </source>
</reference>
<dbReference type="AlphaFoldDB" id="A0A235BZB0"/>
<evidence type="ECO:0000259" key="1">
    <source>
        <dbReference type="SMART" id="SM00065"/>
    </source>
</evidence>
<dbReference type="InterPro" id="IPR029016">
    <property type="entry name" value="GAF-like_dom_sf"/>
</dbReference>
<dbReference type="InterPro" id="IPR003018">
    <property type="entry name" value="GAF"/>
</dbReference>
<feature type="domain" description="GAF" evidence="1">
    <location>
        <begin position="19"/>
        <end position="162"/>
    </location>
</feature>
<comment type="caution">
    <text evidence="2">The sequence shown here is derived from an EMBL/GenBank/DDBJ whole genome shotgun (WGS) entry which is preliminary data.</text>
</comment>